<keyword evidence="2 5" id="KW-0328">Glycosyltransferase</keyword>
<proteinExistence type="inferred from homology"/>
<dbReference type="PANTHER" id="PTHR43685">
    <property type="entry name" value="GLYCOSYLTRANSFERASE"/>
    <property type="match status" value="1"/>
</dbReference>
<dbReference type="EMBL" id="JBHRYH010000018">
    <property type="protein sequence ID" value="MFC3626296.1"/>
    <property type="molecule type" value="Genomic_DNA"/>
</dbReference>
<dbReference type="RefSeq" id="WP_390278858.1">
    <property type="nucleotide sequence ID" value="NZ_JBHRYH010000018.1"/>
</dbReference>
<dbReference type="PANTHER" id="PTHR43685:SF5">
    <property type="entry name" value="GLYCOSYLTRANSFERASE EPSE-RELATED"/>
    <property type="match status" value="1"/>
</dbReference>
<evidence type="ECO:0000256" key="1">
    <source>
        <dbReference type="ARBA" id="ARBA00006739"/>
    </source>
</evidence>
<gene>
    <name evidence="5" type="ORF">ACFOKJ_09150</name>
</gene>
<feature type="domain" description="Glycosyltransferase 2-like" evidence="4">
    <location>
        <begin position="11"/>
        <end position="143"/>
    </location>
</feature>
<dbReference type="InterPro" id="IPR029044">
    <property type="entry name" value="Nucleotide-diphossugar_trans"/>
</dbReference>
<keyword evidence="3 5" id="KW-0808">Transferase</keyword>
<evidence type="ECO:0000313" key="6">
    <source>
        <dbReference type="Proteomes" id="UP001595636"/>
    </source>
</evidence>
<evidence type="ECO:0000256" key="2">
    <source>
        <dbReference type="ARBA" id="ARBA00022676"/>
    </source>
</evidence>
<dbReference type="Proteomes" id="UP001595636">
    <property type="component" value="Unassembled WGS sequence"/>
</dbReference>
<dbReference type="Pfam" id="PF00535">
    <property type="entry name" value="Glycos_transf_2"/>
    <property type="match status" value="1"/>
</dbReference>
<comment type="caution">
    <text evidence="5">The sequence shown here is derived from an EMBL/GenBank/DDBJ whole genome shotgun (WGS) entry which is preliminary data.</text>
</comment>
<dbReference type="InterPro" id="IPR001173">
    <property type="entry name" value="Glyco_trans_2-like"/>
</dbReference>
<protein>
    <submittedName>
        <fullName evidence="5">Glycosyltransferase</fullName>
        <ecNumber evidence="5">2.4.-.-</ecNumber>
    </submittedName>
</protein>
<accession>A0ABV7TU45</accession>
<dbReference type="EC" id="2.4.-.-" evidence="5"/>
<evidence type="ECO:0000259" key="4">
    <source>
        <dbReference type="Pfam" id="PF00535"/>
    </source>
</evidence>
<dbReference type="GO" id="GO:0016757">
    <property type="term" value="F:glycosyltransferase activity"/>
    <property type="evidence" value="ECO:0007669"/>
    <property type="project" value="UniProtKB-KW"/>
</dbReference>
<sequence length="275" mass="30906">MMFNKAPDFTVLMAVYGGDSPGLFEKAVQSVFSNTIQPKDFILVVDGPVGCELAQLILSLQRKFPMRIVWLSMNGGLANALNVGLHLVHTEWVLRADADDYNLPYRFERQLSFMREGIDLFGSAIVEVDKGGQRLGYRVPPCETGEISRFAKLRNPFNHMTVGFRVDLARCCGGYPNIHLKEDYALWASMLMHGAQVANSAEVLVEATAGRDMYMRRGGWRYAKAEIDLQIHLVRCRVKGAFSACLHGGARAMIFLAPGIVRSFIYEKMLRHKRD</sequence>
<name>A0ABV7TU45_9NEIS</name>
<reference evidence="6" key="1">
    <citation type="journal article" date="2019" name="Int. J. Syst. Evol. Microbiol.">
        <title>The Global Catalogue of Microorganisms (GCM) 10K type strain sequencing project: providing services to taxonomists for standard genome sequencing and annotation.</title>
        <authorList>
            <consortium name="The Broad Institute Genomics Platform"/>
            <consortium name="The Broad Institute Genome Sequencing Center for Infectious Disease"/>
            <person name="Wu L."/>
            <person name="Ma J."/>
        </authorList>
    </citation>
    <scope>NUCLEOTIDE SEQUENCE [LARGE SCALE GENOMIC DNA]</scope>
    <source>
        <strain evidence="6">KCTC 42195</strain>
    </source>
</reference>
<evidence type="ECO:0000313" key="5">
    <source>
        <dbReference type="EMBL" id="MFC3626296.1"/>
    </source>
</evidence>
<organism evidence="5 6">
    <name type="scientific">Vogesella amnigena</name>
    <dbReference type="NCBI Taxonomy" id="1507449"/>
    <lineage>
        <taxon>Bacteria</taxon>
        <taxon>Pseudomonadati</taxon>
        <taxon>Pseudomonadota</taxon>
        <taxon>Betaproteobacteria</taxon>
        <taxon>Neisseriales</taxon>
        <taxon>Chromobacteriaceae</taxon>
        <taxon>Vogesella</taxon>
    </lineage>
</organism>
<dbReference type="InterPro" id="IPR050834">
    <property type="entry name" value="Glycosyltransf_2"/>
</dbReference>
<comment type="similarity">
    <text evidence="1">Belongs to the glycosyltransferase 2 family.</text>
</comment>
<dbReference type="Gene3D" id="3.90.550.10">
    <property type="entry name" value="Spore Coat Polysaccharide Biosynthesis Protein SpsA, Chain A"/>
    <property type="match status" value="1"/>
</dbReference>
<keyword evidence="6" id="KW-1185">Reference proteome</keyword>
<evidence type="ECO:0000256" key="3">
    <source>
        <dbReference type="ARBA" id="ARBA00022679"/>
    </source>
</evidence>
<dbReference type="SUPFAM" id="SSF53448">
    <property type="entry name" value="Nucleotide-diphospho-sugar transferases"/>
    <property type="match status" value="1"/>
</dbReference>